<organism evidence="2 3">
    <name type="scientific">Spartinivicinus poritis</name>
    <dbReference type="NCBI Taxonomy" id="2994640"/>
    <lineage>
        <taxon>Bacteria</taxon>
        <taxon>Pseudomonadati</taxon>
        <taxon>Pseudomonadota</taxon>
        <taxon>Gammaproteobacteria</taxon>
        <taxon>Oceanospirillales</taxon>
        <taxon>Zooshikellaceae</taxon>
        <taxon>Spartinivicinus</taxon>
    </lineage>
</organism>
<dbReference type="EMBL" id="JAPMOU010000008">
    <property type="protein sequence ID" value="MDE1462050.1"/>
    <property type="molecule type" value="Genomic_DNA"/>
</dbReference>
<reference evidence="2 3" key="1">
    <citation type="submission" date="2022-11" db="EMBL/GenBank/DDBJ databases">
        <title>Spartinivicinus poritis sp. nov., isolated from scleractinian coral Porites lutea.</title>
        <authorList>
            <person name="Zhang G."/>
            <person name="Cai L."/>
            <person name="Wei Q."/>
        </authorList>
    </citation>
    <scope>NUCLEOTIDE SEQUENCE [LARGE SCALE GENOMIC DNA]</scope>
    <source>
        <strain evidence="2 3">A2-2</strain>
    </source>
</reference>
<dbReference type="PROSITE" id="PS51257">
    <property type="entry name" value="PROKAR_LIPOPROTEIN"/>
    <property type="match status" value="1"/>
</dbReference>
<evidence type="ECO:0000313" key="2">
    <source>
        <dbReference type="EMBL" id="MDE1462050.1"/>
    </source>
</evidence>
<evidence type="ECO:0000256" key="1">
    <source>
        <dbReference type="ARBA" id="ARBA00022729"/>
    </source>
</evidence>
<accession>A0ABT5U6R0</accession>
<name>A0ABT5U6R0_9GAMM</name>
<dbReference type="RefSeq" id="WP_274688409.1">
    <property type="nucleotide sequence ID" value="NZ_JAPMOU010000008.1"/>
</dbReference>
<evidence type="ECO:0000313" key="3">
    <source>
        <dbReference type="Proteomes" id="UP001528823"/>
    </source>
</evidence>
<dbReference type="Proteomes" id="UP001528823">
    <property type="component" value="Unassembled WGS sequence"/>
</dbReference>
<keyword evidence="1" id="KW-0732">Signal</keyword>
<comment type="caution">
    <text evidence="2">The sequence shown here is derived from an EMBL/GenBank/DDBJ whole genome shotgun (WGS) entry which is preliminary data.</text>
</comment>
<dbReference type="InterPro" id="IPR037873">
    <property type="entry name" value="BamE-like"/>
</dbReference>
<dbReference type="Gene3D" id="3.30.1450.10">
    <property type="match status" value="1"/>
</dbReference>
<gene>
    <name evidence="2" type="ORF">ORQ98_08705</name>
</gene>
<sequence>MSMRYLSVFILATLIALITGCSKVTSENYNKIKLGMASSEIEQILGKPTKCDAILTAKQCVWASGNKSIDVKFVSDKVVLFSNTGL</sequence>
<keyword evidence="3" id="KW-1185">Reference proteome</keyword>
<proteinExistence type="predicted"/>
<evidence type="ECO:0008006" key="4">
    <source>
        <dbReference type="Google" id="ProtNLM"/>
    </source>
</evidence>
<protein>
    <recommendedName>
        <fullName evidence="4">Lipoprotein</fullName>
    </recommendedName>
</protein>